<accession>A0ACB9PZE4</accession>
<dbReference type="Proteomes" id="UP000828941">
    <property type="component" value="Chromosome 2"/>
</dbReference>
<proteinExistence type="predicted"/>
<gene>
    <name evidence="1" type="ORF">L6164_002985</name>
</gene>
<evidence type="ECO:0000313" key="1">
    <source>
        <dbReference type="EMBL" id="KAI4354085.1"/>
    </source>
</evidence>
<organism evidence="1 2">
    <name type="scientific">Bauhinia variegata</name>
    <name type="common">Purple orchid tree</name>
    <name type="synonym">Phanera variegata</name>
    <dbReference type="NCBI Taxonomy" id="167791"/>
    <lineage>
        <taxon>Eukaryota</taxon>
        <taxon>Viridiplantae</taxon>
        <taxon>Streptophyta</taxon>
        <taxon>Embryophyta</taxon>
        <taxon>Tracheophyta</taxon>
        <taxon>Spermatophyta</taxon>
        <taxon>Magnoliopsida</taxon>
        <taxon>eudicotyledons</taxon>
        <taxon>Gunneridae</taxon>
        <taxon>Pentapetalae</taxon>
        <taxon>rosids</taxon>
        <taxon>fabids</taxon>
        <taxon>Fabales</taxon>
        <taxon>Fabaceae</taxon>
        <taxon>Cercidoideae</taxon>
        <taxon>Cercideae</taxon>
        <taxon>Bauhiniinae</taxon>
        <taxon>Bauhinia</taxon>
    </lineage>
</organism>
<reference evidence="1 2" key="1">
    <citation type="journal article" date="2022" name="DNA Res.">
        <title>Chromosomal-level genome assembly of the orchid tree Bauhinia variegata (Leguminosae; Cercidoideae) supports the allotetraploid origin hypothesis of Bauhinia.</title>
        <authorList>
            <person name="Zhong Y."/>
            <person name="Chen Y."/>
            <person name="Zheng D."/>
            <person name="Pang J."/>
            <person name="Liu Y."/>
            <person name="Luo S."/>
            <person name="Meng S."/>
            <person name="Qian L."/>
            <person name="Wei D."/>
            <person name="Dai S."/>
            <person name="Zhou R."/>
        </authorList>
    </citation>
    <scope>NUCLEOTIDE SEQUENCE [LARGE SCALE GENOMIC DNA]</scope>
    <source>
        <strain evidence="1">BV-YZ2020</strain>
    </source>
</reference>
<name>A0ACB9PZE4_BAUVA</name>
<evidence type="ECO:0000313" key="2">
    <source>
        <dbReference type="Proteomes" id="UP000828941"/>
    </source>
</evidence>
<dbReference type="EMBL" id="CM039427">
    <property type="protein sequence ID" value="KAI4354085.1"/>
    <property type="molecule type" value="Genomic_DNA"/>
</dbReference>
<keyword evidence="2" id="KW-1185">Reference proteome</keyword>
<sequence>MESESVAKRAHCLLLPFPAQGHVNPMLQLLKRLEHEGVRVTLVIPRFFCKKFHKIPTSIALEYISDGFDNGGYEEAQSFKVYTESFCQVGTETLGELIEKLDRSGKSVDCIVYDSGLFWVLEVAKRFGIVGASFLTQNLAVDSLYYHVKKGNLHIPFVEQSISLPGLPLLEPKDLPSFLYDCESYPAMLDYVLDQFSNMEDADWVLCNSFYEIETEVRFS</sequence>
<protein>
    <submittedName>
        <fullName evidence="1">Uncharacterized protein</fullName>
    </submittedName>
</protein>
<comment type="caution">
    <text evidence="1">The sequence shown here is derived from an EMBL/GenBank/DDBJ whole genome shotgun (WGS) entry which is preliminary data.</text>
</comment>